<dbReference type="InterPro" id="IPR006202">
    <property type="entry name" value="Neur_chan_lig-bd"/>
</dbReference>
<dbReference type="FunFam" id="1.20.58.390:FF:000055">
    <property type="entry name" value="Ligand-Gated ion Channel"/>
    <property type="match status" value="1"/>
</dbReference>
<evidence type="ECO:0000313" key="15">
    <source>
        <dbReference type="Proteomes" id="UP000580250"/>
    </source>
</evidence>
<evidence type="ECO:0000256" key="11">
    <source>
        <dbReference type="SAM" id="Phobius"/>
    </source>
</evidence>
<dbReference type="AlphaFoldDB" id="A0A6V7WDY9"/>
<keyword evidence="8" id="KW-0406">Ion transport</keyword>
<dbReference type="CDD" id="cd19049">
    <property type="entry name" value="LGIC_TM_anion"/>
    <property type="match status" value="1"/>
</dbReference>
<dbReference type="EMBL" id="CAJEWN010000536">
    <property type="protein sequence ID" value="CAD2185204.1"/>
    <property type="molecule type" value="Genomic_DNA"/>
</dbReference>
<dbReference type="GO" id="GO:0004888">
    <property type="term" value="F:transmembrane signaling receptor activity"/>
    <property type="evidence" value="ECO:0007669"/>
    <property type="project" value="InterPro"/>
</dbReference>
<evidence type="ECO:0000256" key="10">
    <source>
        <dbReference type="ARBA" id="ARBA00023303"/>
    </source>
</evidence>
<evidence type="ECO:0000256" key="6">
    <source>
        <dbReference type="ARBA" id="ARBA00022729"/>
    </source>
</evidence>
<dbReference type="Proteomes" id="UP000580250">
    <property type="component" value="Unassembled WGS sequence"/>
</dbReference>
<dbReference type="OrthoDB" id="442503at2759"/>
<dbReference type="GO" id="GO:0005230">
    <property type="term" value="F:extracellular ligand-gated monoatomic ion channel activity"/>
    <property type="evidence" value="ECO:0007669"/>
    <property type="project" value="InterPro"/>
</dbReference>
<dbReference type="GO" id="GO:0005886">
    <property type="term" value="C:plasma membrane"/>
    <property type="evidence" value="ECO:0007669"/>
    <property type="project" value="UniProtKB-SubCell"/>
</dbReference>
<protein>
    <submittedName>
        <fullName evidence="14">Uncharacterized protein</fullName>
    </submittedName>
</protein>
<keyword evidence="9 11" id="KW-0472">Membrane</keyword>
<evidence type="ECO:0000256" key="7">
    <source>
        <dbReference type="ARBA" id="ARBA00022989"/>
    </source>
</evidence>
<dbReference type="PRINTS" id="PR00253">
    <property type="entry name" value="GABAARECEPTR"/>
</dbReference>
<evidence type="ECO:0000256" key="5">
    <source>
        <dbReference type="ARBA" id="ARBA00022692"/>
    </source>
</evidence>
<proteinExistence type="predicted"/>
<dbReference type="Pfam" id="PF02932">
    <property type="entry name" value="Neur_chan_memb"/>
    <property type="match status" value="1"/>
</dbReference>
<dbReference type="CDD" id="cd18987">
    <property type="entry name" value="LGIC_ECD_anion"/>
    <property type="match status" value="1"/>
</dbReference>
<dbReference type="SUPFAM" id="SSF63712">
    <property type="entry name" value="Nicotinic receptor ligand binding domain-like"/>
    <property type="match status" value="1"/>
</dbReference>
<sequence>MVWQTILFTHSNKWLMNFTNSISTSIMKTIPTSLTIILETTNISTKVRCVTVLTKFSMAIITHLVINYIWLDFNLLKEKNIENFIKPVTCLPEAKTFLKLLICSASKQQHLSVNSFWNFEENAKRSERSVEVKLLDEEELLSITRTTPTSSLPEKTNLPIGIKIEALGPEGRESLRQQLLYGEDDKELDEMLNKMESISRQGGVKPLPSGVLEPMLNKTGYDPRSAPQFIQGRPVEVRVGILVQSIANFQLATMDYDMDCWLRMSWRDPRLALNLTTPILVNDEIFLKKIWRPDMHFVNARDSLFHRVTRLNFYAFVFPMSGKVFLEARLYVKPKSQLILCKYPHDSQTLQLRISSIASTNDSVSLRWFSRQSDAIRIYKRLQLPELYIAGLEKKNCQTQRKTGNFSCLEARFLMKRSIGYHLWQTYVPTATCVLFSWISVWLPEEFVEGRVFVALTVFLTLSAESSSAKETLPKVSYVKAIDVWFGFTSVFVFCTMLQALIVIGLEHRSRQLKKIATEEATEISAYKISILLSESQMHHRNALRLDTFFKVMYPVIFIIFLFIYVFVVIEGEENKCLQNELNEQNNKHVEL</sequence>
<dbReference type="Pfam" id="PF02931">
    <property type="entry name" value="Neur_chan_LBD"/>
    <property type="match status" value="1"/>
</dbReference>
<keyword evidence="4" id="KW-1003">Cell membrane</keyword>
<dbReference type="InterPro" id="IPR006029">
    <property type="entry name" value="Neurotrans-gated_channel_TM"/>
</dbReference>
<evidence type="ECO:0000313" key="14">
    <source>
        <dbReference type="EMBL" id="CAD2185204.1"/>
    </source>
</evidence>
<dbReference type="InterPro" id="IPR036734">
    <property type="entry name" value="Neur_chan_lig-bd_sf"/>
</dbReference>
<evidence type="ECO:0000256" key="2">
    <source>
        <dbReference type="ARBA" id="ARBA00004236"/>
    </source>
</evidence>
<gene>
    <name evidence="14" type="ORF">MENT_LOCUS37613</name>
</gene>
<evidence type="ECO:0000256" key="9">
    <source>
        <dbReference type="ARBA" id="ARBA00023136"/>
    </source>
</evidence>
<organism evidence="14 15">
    <name type="scientific">Meloidogyne enterolobii</name>
    <name type="common">Root-knot nematode worm</name>
    <name type="synonym">Meloidogyne mayaguensis</name>
    <dbReference type="NCBI Taxonomy" id="390850"/>
    <lineage>
        <taxon>Eukaryota</taxon>
        <taxon>Metazoa</taxon>
        <taxon>Ecdysozoa</taxon>
        <taxon>Nematoda</taxon>
        <taxon>Chromadorea</taxon>
        <taxon>Rhabditida</taxon>
        <taxon>Tylenchina</taxon>
        <taxon>Tylenchomorpha</taxon>
        <taxon>Tylenchoidea</taxon>
        <taxon>Meloidogynidae</taxon>
        <taxon>Meloidogyninae</taxon>
        <taxon>Meloidogyne</taxon>
    </lineage>
</organism>
<dbReference type="Gene3D" id="2.70.170.10">
    <property type="entry name" value="Neurotransmitter-gated ion-channel ligand-binding domain"/>
    <property type="match status" value="1"/>
</dbReference>
<keyword evidence="6" id="KW-0732">Signal</keyword>
<dbReference type="InterPro" id="IPR038050">
    <property type="entry name" value="Neuro_actylchol_rec"/>
</dbReference>
<dbReference type="InterPro" id="IPR006028">
    <property type="entry name" value="GABAA/Glycine_rcpt"/>
</dbReference>
<dbReference type="InterPro" id="IPR036719">
    <property type="entry name" value="Neuro-gated_channel_TM_sf"/>
</dbReference>
<evidence type="ECO:0000256" key="3">
    <source>
        <dbReference type="ARBA" id="ARBA00022448"/>
    </source>
</evidence>
<feature type="transmembrane region" description="Helical" evidence="11">
    <location>
        <begin position="484"/>
        <end position="506"/>
    </location>
</feature>
<evidence type="ECO:0000259" key="13">
    <source>
        <dbReference type="Pfam" id="PF02932"/>
    </source>
</evidence>
<keyword evidence="3" id="KW-0813">Transport</keyword>
<feature type="domain" description="Neurotransmitter-gated ion-channel transmembrane" evidence="13">
    <location>
        <begin position="426"/>
        <end position="525"/>
    </location>
</feature>
<keyword evidence="10" id="KW-0407">Ion channel</keyword>
<evidence type="ECO:0000259" key="12">
    <source>
        <dbReference type="Pfam" id="PF02931"/>
    </source>
</evidence>
<reference evidence="14 15" key="1">
    <citation type="submission" date="2020-08" db="EMBL/GenBank/DDBJ databases">
        <authorList>
            <person name="Koutsovoulos G."/>
            <person name="Danchin GJ E."/>
        </authorList>
    </citation>
    <scope>NUCLEOTIDE SEQUENCE [LARGE SCALE GENOMIC DNA]</scope>
</reference>
<dbReference type="Gene3D" id="1.20.58.390">
    <property type="entry name" value="Neurotransmitter-gated ion-channel transmembrane domain"/>
    <property type="match status" value="1"/>
</dbReference>
<accession>A0A6V7WDY9</accession>
<comment type="subcellular location">
    <subcellularLocation>
        <location evidence="2">Cell membrane</location>
    </subcellularLocation>
    <subcellularLocation>
        <location evidence="1">Membrane</location>
        <topology evidence="1">Multi-pass membrane protein</topology>
    </subcellularLocation>
</comment>
<feature type="transmembrane region" description="Helical" evidence="11">
    <location>
        <begin position="548"/>
        <end position="570"/>
    </location>
</feature>
<evidence type="ECO:0000256" key="1">
    <source>
        <dbReference type="ARBA" id="ARBA00004141"/>
    </source>
</evidence>
<comment type="caution">
    <text evidence="14">The sequence shown here is derived from an EMBL/GenBank/DDBJ whole genome shotgun (WGS) entry which is preliminary data.</text>
</comment>
<evidence type="ECO:0000256" key="4">
    <source>
        <dbReference type="ARBA" id="ARBA00022475"/>
    </source>
</evidence>
<keyword evidence="7 11" id="KW-1133">Transmembrane helix</keyword>
<feature type="domain" description="Neurotransmitter-gated ion-channel ligand-binding" evidence="12">
    <location>
        <begin position="216"/>
        <end position="417"/>
    </location>
</feature>
<dbReference type="SUPFAM" id="SSF90112">
    <property type="entry name" value="Neurotransmitter-gated ion-channel transmembrane pore"/>
    <property type="match status" value="1"/>
</dbReference>
<keyword evidence="5 11" id="KW-0812">Transmembrane</keyword>
<evidence type="ECO:0000256" key="8">
    <source>
        <dbReference type="ARBA" id="ARBA00023065"/>
    </source>
</evidence>
<dbReference type="InterPro" id="IPR006201">
    <property type="entry name" value="Neur_channel"/>
</dbReference>
<name>A0A6V7WDY9_MELEN</name>
<dbReference type="PANTHER" id="PTHR18945">
    <property type="entry name" value="NEUROTRANSMITTER GATED ION CHANNEL"/>
    <property type="match status" value="1"/>
</dbReference>
<feature type="transmembrane region" description="Helical" evidence="11">
    <location>
        <begin position="421"/>
        <end position="443"/>
    </location>
</feature>